<accession>A0A562BRI4</accession>
<feature type="domain" description="ParB-related ThiF-related cassette protein E" evidence="2">
    <location>
        <begin position="2"/>
        <end position="104"/>
    </location>
</feature>
<gene>
    <name evidence="3" type="ORF">L602_001500000210</name>
</gene>
<evidence type="ECO:0000259" key="2">
    <source>
        <dbReference type="Pfam" id="PF19556"/>
    </source>
</evidence>
<dbReference type="AlphaFoldDB" id="A0A562BRI4"/>
<sequence>MFNQLAPLVGASEKVVLTLAMNGDMLSVVVMPVVKKADDPALGAPLAISGTPTELDEGFAEVLRSYTTTRQSLVEQVEATNSILEAAKANQSSKATKALAKAATSASDASSSDRNDEGDDEADAKPRDPISGASPTGSAGTDLASFL</sequence>
<feature type="region of interest" description="Disordered" evidence="1">
    <location>
        <begin position="91"/>
        <end position="147"/>
    </location>
</feature>
<evidence type="ECO:0000256" key="1">
    <source>
        <dbReference type="SAM" id="MobiDB-lite"/>
    </source>
</evidence>
<evidence type="ECO:0000313" key="4">
    <source>
        <dbReference type="Proteomes" id="UP000318141"/>
    </source>
</evidence>
<dbReference type="Proteomes" id="UP000318141">
    <property type="component" value="Unassembled WGS sequence"/>
</dbReference>
<dbReference type="EMBL" id="VLJN01000007">
    <property type="protein sequence ID" value="TWG87888.1"/>
    <property type="molecule type" value="Genomic_DNA"/>
</dbReference>
<dbReference type="Pfam" id="PF19556">
    <property type="entry name" value="PRTRC_E"/>
    <property type="match status" value="1"/>
</dbReference>
<dbReference type="NCBIfam" id="TIGR03741">
    <property type="entry name" value="PRTRC_E"/>
    <property type="match status" value="1"/>
</dbReference>
<dbReference type="InterPro" id="IPR022273">
    <property type="entry name" value="PRTRC_protein-E"/>
</dbReference>
<feature type="compositionally biased region" description="Low complexity" evidence="1">
    <location>
        <begin position="92"/>
        <end position="112"/>
    </location>
</feature>
<protein>
    <submittedName>
        <fullName evidence="3">PRTRC genetic system protein E</fullName>
    </submittedName>
</protein>
<comment type="caution">
    <text evidence="3">The sequence shown here is derived from an EMBL/GenBank/DDBJ whole genome shotgun (WGS) entry which is preliminary data.</text>
</comment>
<name>A0A562BRI4_9BURK</name>
<dbReference type="OrthoDB" id="8562883at2"/>
<evidence type="ECO:0000313" key="3">
    <source>
        <dbReference type="EMBL" id="TWG87888.1"/>
    </source>
</evidence>
<keyword evidence="4" id="KW-1185">Reference proteome</keyword>
<reference evidence="3 4" key="1">
    <citation type="submission" date="2019-07" db="EMBL/GenBank/DDBJ databases">
        <title>Genome sequencing of lignin-degrading bacterial isolates.</title>
        <authorList>
            <person name="Gladden J."/>
        </authorList>
    </citation>
    <scope>NUCLEOTIDE SEQUENCE [LARGE SCALE GENOMIC DNA]</scope>
    <source>
        <strain evidence="3 4">J11</strain>
    </source>
</reference>
<organism evidence="3 4">
    <name type="scientific">Cupriavidus gilardii J11</name>
    <dbReference type="NCBI Taxonomy" id="936133"/>
    <lineage>
        <taxon>Bacteria</taxon>
        <taxon>Pseudomonadati</taxon>
        <taxon>Pseudomonadota</taxon>
        <taxon>Betaproteobacteria</taxon>
        <taxon>Burkholderiales</taxon>
        <taxon>Burkholderiaceae</taxon>
        <taxon>Cupriavidus</taxon>
    </lineage>
</organism>
<proteinExistence type="predicted"/>